<dbReference type="KEGG" id="erc:Ecym_5116"/>
<feature type="region of interest" description="Disordered" evidence="1">
    <location>
        <begin position="583"/>
        <end position="627"/>
    </location>
</feature>
<dbReference type="EMBL" id="CP002501">
    <property type="protein sequence ID" value="AET39896.1"/>
    <property type="molecule type" value="Genomic_DNA"/>
</dbReference>
<dbReference type="Proteomes" id="UP000006790">
    <property type="component" value="Chromosome 5"/>
</dbReference>
<keyword evidence="3" id="KW-1185">Reference proteome</keyword>
<dbReference type="OMA" id="SINEVPY"/>
<feature type="compositionally biased region" description="Polar residues" evidence="1">
    <location>
        <begin position="593"/>
        <end position="613"/>
    </location>
</feature>
<dbReference type="OrthoDB" id="4067613at2759"/>
<feature type="region of interest" description="Disordered" evidence="1">
    <location>
        <begin position="335"/>
        <end position="378"/>
    </location>
</feature>
<dbReference type="eggNOG" id="ENOG502QSS3">
    <property type="taxonomic scope" value="Eukaryota"/>
</dbReference>
<protein>
    <submittedName>
        <fullName evidence="2">Uncharacterized protein</fullName>
    </submittedName>
</protein>
<evidence type="ECO:0000256" key="1">
    <source>
        <dbReference type="SAM" id="MobiDB-lite"/>
    </source>
</evidence>
<dbReference type="AlphaFoldDB" id="I6NCV4"/>
<dbReference type="HOGENOM" id="CLU_017547_0_0_1"/>
<dbReference type="RefSeq" id="XP_003646713.1">
    <property type="nucleotide sequence ID" value="XM_003646665.1"/>
</dbReference>
<feature type="compositionally biased region" description="Basic and acidic residues" evidence="1">
    <location>
        <begin position="351"/>
        <end position="364"/>
    </location>
</feature>
<gene>
    <name evidence="2" type="ordered locus">Ecym_5116</name>
</gene>
<proteinExistence type="predicted"/>
<dbReference type="GeneID" id="11472919"/>
<feature type="compositionally biased region" description="Basic and acidic residues" evidence="1">
    <location>
        <begin position="1"/>
        <end position="10"/>
    </location>
</feature>
<feature type="region of interest" description="Disordered" evidence="1">
    <location>
        <begin position="239"/>
        <end position="263"/>
    </location>
</feature>
<dbReference type="FunCoup" id="I6NCV4">
    <property type="interactions" value="115"/>
</dbReference>
<name>I6NCV4_ERECY</name>
<sequence>MNNEYKKKPDFMLGSNHKKSSSNPVFTGNFPKQVNGQIMVSPPRKPRPFSSIDDPRLLNARHLTGQQQIEGESSGVRSTNSESEVSKDFYSNTLPFLISSKFPHPRPRQLSMYLVFGSKIPEGDEAAHKYRSFHQEETTKTVEVPRKKLYVSEPTRKGRRHRSEVDELVDHLDMYINAAKENAIKESAVTNNATDALENGSPLTPNMTESTRSSIADASLAAVTPLGISNKSPVNFFRSGSQGSPCRLQGNSTTDAEDEMESPNDRFSFVTSGISINEVPYLTYDSGTGSIPLLTQLNTSDNSKIKHGGLHLEDSPSPRQFRVVNEDKPSFYLQDTTTEEEESSAHVSEPALRDSNSEFDDRSRYSSSFGQSMTPTQSLAEYGNGLRDLEEDHHLTHTLTGRMPQRSRMASTDRHLDKNVRLVSSYVEELRLKYFPTSNSLQPPAILPIALKTKNNLEQPQNIKVRIRTSSKQIGIKHGKAKQKLLSLETANEDDDILLSRVDHTREFQELLGKESISNEDQPLPYDIPGDEAYDSDDVMAPLKERKDDYLHRATTSLKRTDTVTSYFTKNVCRFLSDSNAEEGYDTADHSTHTNSSLPTVVHSTSNLDVSTSKKPHRPRPDSADYSYYQVASGLKVTNPDLDSE</sequence>
<feature type="region of interest" description="Disordered" evidence="1">
    <location>
        <begin position="1"/>
        <end position="54"/>
    </location>
</feature>
<reference evidence="2 3" key="1">
    <citation type="journal article" date="2011" name="G3 (Bethesda)">
        <title>Genome evolution in the Eremothecium clade of the Saccharomyces complex revealed by comparative genomics.</title>
        <authorList>
            <person name="Wendland J."/>
            <person name="Walther A."/>
        </authorList>
    </citation>
    <scope>NUCLEOTIDE SEQUENCE [LARGE SCALE GENOMIC DNA]</scope>
    <source>
        <strain evidence="3">CBS 270.75 / DBVPG 7215 / KCTC 17166 / NRRL Y-17582</strain>
    </source>
</reference>
<feature type="compositionally biased region" description="Polar residues" evidence="1">
    <location>
        <begin position="365"/>
        <end position="378"/>
    </location>
</feature>
<feature type="compositionally biased region" description="Polar residues" evidence="1">
    <location>
        <begin position="239"/>
        <end position="254"/>
    </location>
</feature>
<accession>I6NCV4</accession>
<evidence type="ECO:0000313" key="2">
    <source>
        <dbReference type="EMBL" id="AET39896.1"/>
    </source>
</evidence>
<evidence type="ECO:0000313" key="3">
    <source>
        <dbReference type="Proteomes" id="UP000006790"/>
    </source>
</evidence>
<dbReference type="InParanoid" id="I6NCV4"/>
<organism evidence="2 3">
    <name type="scientific">Eremothecium cymbalariae (strain CBS 270.75 / DBVPG 7215 / KCTC 17166 / NRRL Y-17582)</name>
    <name type="common">Yeast</name>
    <dbReference type="NCBI Taxonomy" id="931890"/>
    <lineage>
        <taxon>Eukaryota</taxon>
        <taxon>Fungi</taxon>
        <taxon>Dikarya</taxon>
        <taxon>Ascomycota</taxon>
        <taxon>Saccharomycotina</taxon>
        <taxon>Saccharomycetes</taxon>
        <taxon>Saccharomycetales</taxon>
        <taxon>Saccharomycetaceae</taxon>
        <taxon>Eremothecium</taxon>
    </lineage>
</organism>
<feature type="compositionally biased region" description="Polar residues" evidence="1">
    <location>
        <begin position="21"/>
        <end position="38"/>
    </location>
</feature>